<dbReference type="AlphaFoldDB" id="A0A9Q8T109"/>
<feature type="region of interest" description="Disordered" evidence="1">
    <location>
        <begin position="325"/>
        <end position="346"/>
    </location>
</feature>
<evidence type="ECO:0000313" key="2">
    <source>
        <dbReference type="EMBL" id="UQC86321.1"/>
    </source>
</evidence>
<gene>
    <name evidence="2" type="ORF">CLUP02_11821</name>
</gene>
<accession>A0A9Q8T109</accession>
<dbReference type="GeneID" id="73345798"/>
<keyword evidence="3" id="KW-1185">Reference proteome</keyword>
<evidence type="ECO:0000256" key="1">
    <source>
        <dbReference type="SAM" id="MobiDB-lite"/>
    </source>
</evidence>
<name>A0A9Q8T109_9PEZI</name>
<dbReference type="KEGG" id="clup:CLUP02_11821"/>
<dbReference type="EMBL" id="CP019478">
    <property type="protein sequence ID" value="UQC86321.1"/>
    <property type="molecule type" value="Genomic_DNA"/>
</dbReference>
<dbReference type="RefSeq" id="XP_049147933.1">
    <property type="nucleotide sequence ID" value="XM_049290788.1"/>
</dbReference>
<reference evidence="2" key="1">
    <citation type="journal article" date="2021" name="Mol. Plant Microbe Interact.">
        <title>Complete Genome Sequence of the Plant-Pathogenic Fungus Colletotrichum lupini.</title>
        <authorList>
            <person name="Baroncelli R."/>
            <person name="Pensec F."/>
            <person name="Da Lio D."/>
            <person name="Boufleur T."/>
            <person name="Vicente I."/>
            <person name="Sarrocco S."/>
            <person name="Picot A."/>
            <person name="Baraldi E."/>
            <person name="Sukno S."/>
            <person name="Thon M."/>
            <person name="Le Floch G."/>
        </authorList>
    </citation>
    <scope>NUCLEOTIDE SEQUENCE</scope>
    <source>
        <strain evidence="2">IMI 504893</strain>
    </source>
</reference>
<sequence>MPSDGTPAWDSVSMDLQNKGNFNTPPGVDPFGNVEAMSSANEVLDSDLASGDRVEFQNPGGRTTPLTYSAVFIEPRRQLSQDILASEPLGPTSGRQLESWRSEASSQITEVASVNHTLLDTLPTPPDTADEPYITAVTHHPLDCFNAFLVLGKGVQDIEKSTIPQSHDGIYRKGCGWQLTSLPLIGKWRNQATGNGGSRNAPHIGREPRAETGRPGAGAVPTGRYPTQLTCTIHQPTNRSTLLTLHAPIRKHIIAQCSPSLYNLSVLLELPPTSPYRHRLQPSIHPLSQTVHIQPTNPIPGPPKPGFGKGWGPVPLSTNPTKLLSRRGKALPHPDTANMDSVGLHT</sequence>
<feature type="compositionally biased region" description="Polar residues" evidence="1">
    <location>
        <begin position="14"/>
        <end position="24"/>
    </location>
</feature>
<feature type="region of interest" description="Disordered" evidence="1">
    <location>
        <begin position="1"/>
        <end position="34"/>
    </location>
</feature>
<proteinExistence type="predicted"/>
<evidence type="ECO:0000313" key="3">
    <source>
        <dbReference type="Proteomes" id="UP000830671"/>
    </source>
</evidence>
<protein>
    <submittedName>
        <fullName evidence="2">Uncharacterized protein</fullName>
    </submittedName>
</protein>
<dbReference type="Proteomes" id="UP000830671">
    <property type="component" value="Chromosome 6"/>
</dbReference>
<organism evidence="2 3">
    <name type="scientific">Colletotrichum lupini</name>
    <dbReference type="NCBI Taxonomy" id="145971"/>
    <lineage>
        <taxon>Eukaryota</taxon>
        <taxon>Fungi</taxon>
        <taxon>Dikarya</taxon>
        <taxon>Ascomycota</taxon>
        <taxon>Pezizomycotina</taxon>
        <taxon>Sordariomycetes</taxon>
        <taxon>Hypocreomycetidae</taxon>
        <taxon>Glomerellales</taxon>
        <taxon>Glomerellaceae</taxon>
        <taxon>Colletotrichum</taxon>
        <taxon>Colletotrichum acutatum species complex</taxon>
    </lineage>
</organism>
<feature type="region of interest" description="Disordered" evidence="1">
    <location>
        <begin position="192"/>
        <end position="222"/>
    </location>
</feature>